<dbReference type="Proteomes" id="UP000261480">
    <property type="component" value="Unplaced"/>
</dbReference>
<sequence>MKQTHARAHTHPHKSVLFLVCGSDGAEEDQPVEDLLKPGHLTQLLEAELEAEVEALSVGSVSVAVTKLLGCVRRHRDSCSTGVLIPVLPVFQEVNQACRALVRFLPLLGVYSDLVRYFLSVLLTVHRSTGKLLSVLSSIFIQLAQKVQWAQCVTEHSASRKGAQWEN</sequence>
<keyword evidence="2" id="KW-1185">Reference proteome</keyword>
<evidence type="ECO:0000313" key="1">
    <source>
        <dbReference type="Ensembl" id="ENSPMEP00000001209.1"/>
    </source>
</evidence>
<protein>
    <submittedName>
        <fullName evidence="1">Uncharacterized protein</fullName>
    </submittedName>
</protein>
<reference evidence="1" key="2">
    <citation type="submission" date="2025-09" db="UniProtKB">
        <authorList>
            <consortium name="Ensembl"/>
        </authorList>
    </citation>
    <scope>IDENTIFICATION</scope>
</reference>
<accession>A0A3B3WF81</accession>
<reference evidence="1" key="1">
    <citation type="submission" date="2025-08" db="UniProtKB">
        <authorList>
            <consortium name="Ensembl"/>
        </authorList>
    </citation>
    <scope>IDENTIFICATION</scope>
</reference>
<name>A0A3B3WF81_9TELE</name>
<dbReference type="STRING" id="48701.ENSPMEP00000001209"/>
<evidence type="ECO:0000313" key="2">
    <source>
        <dbReference type="Proteomes" id="UP000261480"/>
    </source>
</evidence>
<organism evidence="1 2">
    <name type="scientific">Poecilia mexicana</name>
    <dbReference type="NCBI Taxonomy" id="48701"/>
    <lineage>
        <taxon>Eukaryota</taxon>
        <taxon>Metazoa</taxon>
        <taxon>Chordata</taxon>
        <taxon>Craniata</taxon>
        <taxon>Vertebrata</taxon>
        <taxon>Euteleostomi</taxon>
        <taxon>Actinopterygii</taxon>
        <taxon>Neopterygii</taxon>
        <taxon>Teleostei</taxon>
        <taxon>Neoteleostei</taxon>
        <taxon>Acanthomorphata</taxon>
        <taxon>Ovalentaria</taxon>
        <taxon>Atherinomorphae</taxon>
        <taxon>Cyprinodontiformes</taxon>
        <taxon>Poeciliidae</taxon>
        <taxon>Poeciliinae</taxon>
        <taxon>Poecilia</taxon>
    </lineage>
</organism>
<dbReference type="AlphaFoldDB" id="A0A3B3WF81"/>
<proteinExistence type="predicted"/>
<dbReference type="Ensembl" id="ENSPMET00000014588.1">
    <property type="protein sequence ID" value="ENSPMEP00000001209.1"/>
    <property type="gene ID" value="ENSPMEG00000002075.1"/>
</dbReference>